<dbReference type="InterPro" id="IPR002110">
    <property type="entry name" value="Ankyrin_rpt"/>
</dbReference>
<proteinExistence type="inferred from homology"/>
<keyword evidence="7" id="KW-1185">Reference proteome</keyword>
<evidence type="ECO:0000256" key="2">
    <source>
        <dbReference type="ARBA" id="ARBA00008017"/>
    </source>
</evidence>
<evidence type="ECO:0000256" key="3">
    <source>
        <dbReference type="PROSITE-ProRule" id="PRU00023"/>
    </source>
</evidence>
<accession>A0A8X8VXX1</accession>
<keyword evidence="5" id="KW-1133">Transmembrane helix</keyword>
<gene>
    <name evidence="6" type="ORF">SASPL_155827</name>
</gene>
<evidence type="ECO:0000313" key="6">
    <source>
        <dbReference type="EMBL" id="KAG6384350.1"/>
    </source>
</evidence>
<dbReference type="EMBL" id="PNBA02000152">
    <property type="protein sequence ID" value="KAG6384350.1"/>
    <property type="molecule type" value="Genomic_DNA"/>
</dbReference>
<name>A0A8X8VXX1_SALSN</name>
<keyword evidence="3" id="KW-0040">ANK repeat</keyword>
<dbReference type="GO" id="GO:0008381">
    <property type="term" value="F:mechanosensitive monoatomic ion channel activity"/>
    <property type="evidence" value="ECO:0007669"/>
    <property type="project" value="TreeGrafter"/>
</dbReference>
<reference evidence="6" key="1">
    <citation type="submission" date="2018-01" db="EMBL/GenBank/DDBJ databases">
        <authorList>
            <person name="Mao J.F."/>
        </authorList>
    </citation>
    <scope>NUCLEOTIDE SEQUENCE</scope>
    <source>
        <strain evidence="6">Huo1</strain>
        <tissue evidence="6">Leaf</tissue>
    </source>
</reference>
<organism evidence="6">
    <name type="scientific">Salvia splendens</name>
    <name type="common">Scarlet sage</name>
    <dbReference type="NCBI Taxonomy" id="180675"/>
    <lineage>
        <taxon>Eukaryota</taxon>
        <taxon>Viridiplantae</taxon>
        <taxon>Streptophyta</taxon>
        <taxon>Embryophyta</taxon>
        <taxon>Tracheophyta</taxon>
        <taxon>Spermatophyta</taxon>
        <taxon>Magnoliopsida</taxon>
        <taxon>eudicotyledons</taxon>
        <taxon>Gunneridae</taxon>
        <taxon>Pentapetalae</taxon>
        <taxon>asterids</taxon>
        <taxon>lamiids</taxon>
        <taxon>Lamiales</taxon>
        <taxon>Lamiaceae</taxon>
        <taxon>Nepetoideae</taxon>
        <taxon>Mentheae</taxon>
        <taxon>Salviinae</taxon>
        <taxon>Salvia</taxon>
        <taxon>Salvia subgen. Calosphace</taxon>
        <taxon>core Calosphace</taxon>
    </lineage>
</organism>
<dbReference type="GO" id="GO:0005886">
    <property type="term" value="C:plasma membrane"/>
    <property type="evidence" value="ECO:0007669"/>
    <property type="project" value="TreeGrafter"/>
</dbReference>
<comment type="caution">
    <text evidence="6">The sequence shown here is derived from an EMBL/GenBank/DDBJ whole genome shotgun (WGS) entry which is preliminary data.</text>
</comment>
<protein>
    <submittedName>
        <fullName evidence="6">Uncharacterized protein</fullName>
    </submittedName>
</protein>
<dbReference type="SMART" id="SM00248">
    <property type="entry name" value="ANK"/>
    <property type="match status" value="2"/>
</dbReference>
<dbReference type="InterPro" id="IPR016688">
    <property type="entry name" value="MscS-like_plants/fungi"/>
</dbReference>
<dbReference type="Proteomes" id="UP000298416">
    <property type="component" value="Unassembled WGS sequence"/>
</dbReference>
<evidence type="ECO:0000256" key="5">
    <source>
        <dbReference type="SAM" id="Phobius"/>
    </source>
</evidence>
<reference evidence="6" key="2">
    <citation type="submission" date="2020-08" db="EMBL/GenBank/DDBJ databases">
        <title>Plant Genome Project.</title>
        <authorList>
            <person name="Zhang R.-G."/>
        </authorList>
    </citation>
    <scope>NUCLEOTIDE SEQUENCE</scope>
    <source>
        <strain evidence="6">Huo1</strain>
        <tissue evidence="6">Leaf</tissue>
    </source>
</reference>
<dbReference type="InterPro" id="IPR036770">
    <property type="entry name" value="Ankyrin_rpt-contain_sf"/>
</dbReference>
<comment type="subcellular location">
    <subcellularLocation>
        <location evidence="1">Membrane</location>
        <topology evidence="1">Multi-pass membrane protein</topology>
    </subcellularLocation>
</comment>
<feature type="region of interest" description="Disordered" evidence="4">
    <location>
        <begin position="235"/>
        <end position="311"/>
    </location>
</feature>
<evidence type="ECO:0000256" key="1">
    <source>
        <dbReference type="ARBA" id="ARBA00004141"/>
    </source>
</evidence>
<dbReference type="PANTHER" id="PTHR31618:SF20">
    <property type="entry name" value="MECHANOSENSITIVE ION CHANNEL PROTEIN 10"/>
    <property type="match status" value="1"/>
</dbReference>
<keyword evidence="5" id="KW-0812">Transmembrane</keyword>
<feature type="transmembrane region" description="Helical" evidence="5">
    <location>
        <begin position="409"/>
        <end position="429"/>
    </location>
</feature>
<dbReference type="GO" id="GO:0006820">
    <property type="term" value="P:monoatomic anion transport"/>
    <property type="evidence" value="ECO:0007669"/>
    <property type="project" value="TreeGrafter"/>
</dbReference>
<dbReference type="PANTHER" id="PTHR31618">
    <property type="entry name" value="MECHANOSENSITIVE ION CHANNEL PROTEIN 5"/>
    <property type="match status" value="1"/>
</dbReference>
<keyword evidence="5" id="KW-0472">Membrane</keyword>
<feature type="compositionally biased region" description="Polar residues" evidence="4">
    <location>
        <begin position="294"/>
        <end position="311"/>
    </location>
</feature>
<feature type="transmembrane region" description="Helical" evidence="5">
    <location>
        <begin position="441"/>
        <end position="466"/>
    </location>
</feature>
<comment type="similarity">
    <text evidence="2">Belongs to the MscS (TC 1.A.23) family.</text>
</comment>
<dbReference type="AlphaFoldDB" id="A0A8X8VXX1"/>
<dbReference type="Gene3D" id="1.25.40.20">
    <property type="entry name" value="Ankyrin repeat-containing domain"/>
    <property type="match status" value="1"/>
</dbReference>
<sequence>MEEITEPDGSVSKCRCHLIKLISLSHATNARHDLQLDNDLGREYSLMLRVSNSLIATCSPYRMRTLFSNRFVTQLRLANLDVLHPLLNNSFTKTVVKQRLPQGKTILHACVTSGQLDSLRFLTEKHFLWSGLRGAKDDDGNTMLHIAVANMQHEIVQYLISENKVKCLSKNKIGKSELDLGGDNNEMKLVCYQISCRGRVRAYNTFVDEINVLAAYQWWGGSVHTALGVKECTDSKNLKPQKGTGKAKNKKKDSKSDSDDSDSSSSSDDRHKTRRNLGMTNRSVSRSFGRVPVQRNTSEGLTRQKSLSRSVYSKPKAQFGDQFVSLDGTMFYENGSKVNVVQSRGASPNYVRADTGSASLKDRTMPVTPKTTLMNYFKGIDEDGEIYKRVRSRKKLKYRKVKGKVLDEWLIFFFILGCLVTSLTVHKFGYMMLWGLCLWKWFALVMVTFSGLLFTEWLMNFVVLLIELNYMLKTKEGLGKRQDFGSYNLDCCFVAYWIQESIVHKYILFSLSGKPVMGLFVTSKGRISLAQSILNTMPLYAMRTLKLSVMEKTIKGFLWGMKLEKQCLSKVAWSWIKCSKDDGGLGIHDLRLVNFAFGVKSCRDILTKLSSLWGRLIFAKYKFNPSVGFDPCVSVSCTPF</sequence>
<dbReference type="PROSITE" id="PS50088">
    <property type="entry name" value="ANK_REPEAT"/>
    <property type="match status" value="1"/>
</dbReference>
<dbReference type="PROSITE" id="PS50297">
    <property type="entry name" value="ANK_REP_REGION"/>
    <property type="match status" value="1"/>
</dbReference>
<feature type="repeat" description="ANK" evidence="3">
    <location>
        <begin position="139"/>
        <end position="161"/>
    </location>
</feature>
<evidence type="ECO:0000256" key="4">
    <source>
        <dbReference type="SAM" id="MobiDB-lite"/>
    </source>
</evidence>
<dbReference type="SUPFAM" id="SSF48403">
    <property type="entry name" value="Ankyrin repeat"/>
    <property type="match status" value="1"/>
</dbReference>
<dbReference type="GO" id="GO:0050982">
    <property type="term" value="P:detection of mechanical stimulus"/>
    <property type="evidence" value="ECO:0007669"/>
    <property type="project" value="TreeGrafter"/>
</dbReference>
<dbReference type="Pfam" id="PF12796">
    <property type="entry name" value="Ank_2"/>
    <property type="match status" value="1"/>
</dbReference>
<evidence type="ECO:0000313" key="7">
    <source>
        <dbReference type="Proteomes" id="UP000298416"/>
    </source>
</evidence>